<dbReference type="PANTHER" id="PTHR45940:SF6">
    <property type="entry name" value="WUSCHEL-RELATED HOMEOBOX 2"/>
    <property type="match status" value="1"/>
</dbReference>
<feature type="region of interest" description="Disordered" evidence="11">
    <location>
        <begin position="1"/>
        <end position="21"/>
    </location>
</feature>
<feature type="compositionally biased region" description="Polar residues" evidence="11">
    <location>
        <begin position="197"/>
        <end position="208"/>
    </location>
</feature>
<keyword evidence="2" id="KW-0217">Developmental protein</keyword>
<organism evidence="13 14">
    <name type="scientific">Daucus carota subsp. sativus</name>
    <name type="common">Carrot</name>
    <dbReference type="NCBI Taxonomy" id="79200"/>
    <lineage>
        <taxon>Eukaryota</taxon>
        <taxon>Viridiplantae</taxon>
        <taxon>Streptophyta</taxon>
        <taxon>Embryophyta</taxon>
        <taxon>Tracheophyta</taxon>
        <taxon>Spermatophyta</taxon>
        <taxon>Magnoliopsida</taxon>
        <taxon>eudicotyledons</taxon>
        <taxon>Gunneridae</taxon>
        <taxon>Pentapetalae</taxon>
        <taxon>asterids</taxon>
        <taxon>campanulids</taxon>
        <taxon>Apiales</taxon>
        <taxon>Apiaceae</taxon>
        <taxon>Apioideae</taxon>
        <taxon>Scandiceae</taxon>
        <taxon>Daucinae</taxon>
        <taxon>Daucus</taxon>
        <taxon>Daucus sect. Daucus</taxon>
    </lineage>
</organism>
<evidence type="ECO:0000256" key="4">
    <source>
        <dbReference type="ARBA" id="ARBA00023125"/>
    </source>
</evidence>
<keyword evidence="14" id="KW-1185">Reference proteome</keyword>
<evidence type="ECO:0000256" key="8">
    <source>
        <dbReference type="ARBA" id="ARBA00024040"/>
    </source>
</evidence>
<feature type="DNA-binding region" description="Homeobox" evidence="9">
    <location>
        <begin position="15"/>
        <end position="79"/>
    </location>
</feature>
<proteinExistence type="inferred from homology"/>
<dbReference type="AlphaFoldDB" id="A0AAF0X8D3"/>
<evidence type="ECO:0000256" key="6">
    <source>
        <dbReference type="ARBA" id="ARBA00023163"/>
    </source>
</evidence>
<evidence type="ECO:0000313" key="14">
    <source>
        <dbReference type="Proteomes" id="UP000077755"/>
    </source>
</evidence>
<evidence type="ECO:0000256" key="10">
    <source>
        <dbReference type="RuleBase" id="RU000682"/>
    </source>
</evidence>
<reference evidence="13" key="2">
    <citation type="submission" date="2022-03" db="EMBL/GenBank/DDBJ databases">
        <title>Draft title - Genomic analysis of global carrot germplasm unveils the trajectory of domestication and the origin of high carotenoid orange carrot.</title>
        <authorList>
            <person name="Iorizzo M."/>
            <person name="Ellison S."/>
            <person name="Senalik D."/>
            <person name="Macko-Podgorni A."/>
            <person name="Grzebelus D."/>
            <person name="Bostan H."/>
            <person name="Rolling W."/>
            <person name="Curaba J."/>
            <person name="Simon P."/>
        </authorList>
    </citation>
    <scope>NUCLEOTIDE SEQUENCE</scope>
    <source>
        <tissue evidence="13">Leaf</tissue>
    </source>
</reference>
<evidence type="ECO:0000256" key="11">
    <source>
        <dbReference type="SAM" id="MobiDB-lite"/>
    </source>
</evidence>
<evidence type="ECO:0000256" key="1">
    <source>
        <dbReference type="ARBA" id="ARBA00004123"/>
    </source>
</evidence>
<dbReference type="GO" id="GO:0003700">
    <property type="term" value="F:DNA-binding transcription factor activity"/>
    <property type="evidence" value="ECO:0007669"/>
    <property type="project" value="InterPro"/>
</dbReference>
<dbReference type="PANTHER" id="PTHR45940">
    <property type="entry name" value="WUSCHEL-RELATED HOMEOBOX 1-RELATED"/>
    <property type="match status" value="1"/>
</dbReference>
<dbReference type="GO" id="GO:0005634">
    <property type="term" value="C:nucleus"/>
    <property type="evidence" value="ECO:0007669"/>
    <property type="project" value="UniProtKB-SubCell"/>
</dbReference>
<dbReference type="GO" id="GO:0003677">
    <property type="term" value="F:DNA binding"/>
    <property type="evidence" value="ECO:0007669"/>
    <property type="project" value="UniProtKB-UniRule"/>
</dbReference>
<keyword evidence="7 9" id="KW-0539">Nucleus</keyword>
<reference evidence="13" key="1">
    <citation type="journal article" date="2016" name="Nat. Genet.">
        <title>A high-quality carrot genome assembly provides new insights into carotenoid accumulation and asterid genome evolution.</title>
        <authorList>
            <person name="Iorizzo M."/>
            <person name="Ellison S."/>
            <person name="Senalik D."/>
            <person name="Zeng P."/>
            <person name="Satapoomin P."/>
            <person name="Huang J."/>
            <person name="Bowman M."/>
            <person name="Iovene M."/>
            <person name="Sanseverino W."/>
            <person name="Cavagnaro P."/>
            <person name="Yildiz M."/>
            <person name="Macko-Podgorni A."/>
            <person name="Moranska E."/>
            <person name="Grzebelus E."/>
            <person name="Grzebelus D."/>
            <person name="Ashrafi H."/>
            <person name="Zheng Z."/>
            <person name="Cheng S."/>
            <person name="Spooner D."/>
            <person name="Van Deynze A."/>
            <person name="Simon P."/>
        </authorList>
    </citation>
    <scope>NUCLEOTIDE SEQUENCE</scope>
    <source>
        <tissue evidence="13">Leaf</tissue>
    </source>
</reference>
<comment type="similarity">
    <text evidence="8">Belongs to the WUS homeobox family.</text>
</comment>
<keyword evidence="4 9" id="KW-0238">DNA-binding</keyword>
<keyword evidence="5 9" id="KW-0371">Homeobox</keyword>
<feature type="region of interest" description="Disordered" evidence="11">
    <location>
        <begin position="193"/>
        <end position="225"/>
    </location>
</feature>
<protein>
    <recommendedName>
        <fullName evidence="12">Homeobox domain-containing protein</fullName>
    </recommendedName>
</protein>
<feature type="compositionally biased region" description="Low complexity" evidence="11">
    <location>
        <begin position="1"/>
        <end position="16"/>
    </location>
</feature>
<comment type="subcellular location">
    <subcellularLocation>
        <location evidence="1 9 10">Nucleus</location>
    </subcellularLocation>
</comment>
<feature type="compositionally biased region" description="Low complexity" evidence="11">
    <location>
        <begin position="209"/>
        <end position="225"/>
    </location>
</feature>
<evidence type="ECO:0000256" key="2">
    <source>
        <dbReference type="ARBA" id="ARBA00022473"/>
    </source>
</evidence>
<feature type="domain" description="Homeobox" evidence="12">
    <location>
        <begin position="13"/>
        <end position="78"/>
    </location>
</feature>
<evidence type="ECO:0000259" key="12">
    <source>
        <dbReference type="PROSITE" id="PS50071"/>
    </source>
</evidence>
<name>A0AAF0X8D3_DAUCS</name>
<dbReference type="InterPro" id="IPR009057">
    <property type="entry name" value="Homeodomain-like_sf"/>
</dbReference>
<dbReference type="InterPro" id="IPR044555">
    <property type="entry name" value="WUSCHEL-like"/>
</dbReference>
<gene>
    <name evidence="13" type="ORF">DCAR_0521618</name>
</gene>
<dbReference type="CDD" id="cd00086">
    <property type="entry name" value="homeodomain"/>
    <property type="match status" value="1"/>
</dbReference>
<dbReference type="PROSITE" id="PS50071">
    <property type="entry name" value="HOMEOBOX_2"/>
    <property type="match status" value="1"/>
</dbReference>
<dbReference type="EMBL" id="CP093347">
    <property type="protein sequence ID" value="WOH02229.1"/>
    <property type="molecule type" value="Genomic_DNA"/>
</dbReference>
<dbReference type="Proteomes" id="UP000077755">
    <property type="component" value="Chromosome 5"/>
</dbReference>
<dbReference type="Pfam" id="PF00046">
    <property type="entry name" value="Homeodomain"/>
    <property type="match status" value="1"/>
</dbReference>
<keyword evidence="3" id="KW-0805">Transcription regulation</keyword>
<evidence type="ECO:0000256" key="7">
    <source>
        <dbReference type="ARBA" id="ARBA00023242"/>
    </source>
</evidence>
<evidence type="ECO:0000256" key="5">
    <source>
        <dbReference type="ARBA" id="ARBA00023155"/>
    </source>
</evidence>
<evidence type="ECO:0000313" key="13">
    <source>
        <dbReference type="EMBL" id="WOH02229.1"/>
    </source>
</evidence>
<keyword evidence="6" id="KW-0804">Transcription</keyword>
<evidence type="ECO:0000256" key="9">
    <source>
        <dbReference type="PROSITE-ProRule" id="PRU00108"/>
    </source>
</evidence>
<dbReference type="FunFam" id="1.10.10.60:FF:000146">
    <property type="entry name" value="WUSCHEL-related homeobox 4"/>
    <property type="match status" value="1"/>
</dbReference>
<dbReference type="SMART" id="SM00389">
    <property type="entry name" value="HOX"/>
    <property type="match status" value="1"/>
</dbReference>
<dbReference type="SUPFAM" id="SSF46689">
    <property type="entry name" value="Homeodomain-like"/>
    <property type="match status" value="1"/>
</dbReference>
<dbReference type="Gene3D" id="1.10.10.60">
    <property type="entry name" value="Homeodomain-like"/>
    <property type="match status" value="1"/>
</dbReference>
<sequence length="248" mass="27964">MESTISSPPSGAGSPSTHRWNPTKEQINMLENMYKQGIRTPSAEQIQDITTKLKVYGHIEGKNVFYWFQNHKARQRQKQKQDTRMAESFSRFLQHSSPSLFPPPPCPNVVCSPYYMGPGPVGFFPQCPPKLYLPPAIGKKRSQGIASDENYMGKPNFWDHGESGDQRWRMPLMRSPSNQETLELFPMHPTGILQEKMTPNQSPENSNVTTPATTPSSSDTAPCFNEQEAAAADQRFFDFFRGNEEGSS</sequence>
<evidence type="ECO:0000256" key="3">
    <source>
        <dbReference type="ARBA" id="ARBA00023015"/>
    </source>
</evidence>
<dbReference type="InterPro" id="IPR001356">
    <property type="entry name" value="HD"/>
</dbReference>
<accession>A0AAF0X8D3</accession>
<dbReference type="GO" id="GO:0099402">
    <property type="term" value="P:plant organ development"/>
    <property type="evidence" value="ECO:0007669"/>
    <property type="project" value="InterPro"/>
</dbReference>